<dbReference type="Proteomes" id="UP001151760">
    <property type="component" value="Unassembled WGS sequence"/>
</dbReference>
<comment type="function">
    <text evidence="1">Component of the FACT complex, a general chromatin factor that acts to reorganize nucleosomes. The FACT complex is involved in multiple processes that require DNA as a template such as mRNA elongation, DNA replication and DNA repair. During transcription elongation the FACT complex acts as a histone chaperone that both destabilizes and restores nucleosomal structure. It facilitates the passage of RNA polymerase II and transcription by promoting the dissociation of one histone H2A-H2B dimer from the nucleosome, then subsequently promotes the reestablishment of the nucleosome following the passage of RNA polymerase II.</text>
</comment>
<feature type="compositionally biased region" description="Acidic residues" evidence="2">
    <location>
        <begin position="209"/>
        <end position="221"/>
    </location>
</feature>
<dbReference type="InterPro" id="IPR040258">
    <property type="entry name" value="Spt16"/>
</dbReference>
<dbReference type="Pfam" id="PF21091">
    <property type="entry name" value="SPT16_C"/>
    <property type="match status" value="1"/>
</dbReference>
<feature type="compositionally biased region" description="Basic and acidic residues" evidence="2">
    <location>
        <begin position="264"/>
        <end position="286"/>
    </location>
</feature>
<dbReference type="InterPro" id="IPR056595">
    <property type="entry name" value="Fact-SPT16_PH"/>
</dbReference>
<evidence type="ECO:0000256" key="1">
    <source>
        <dbReference type="RuleBase" id="RU367052"/>
    </source>
</evidence>
<keyword evidence="1" id="KW-0235">DNA replication</keyword>
<keyword evidence="1" id="KW-0539">Nucleus</keyword>
<dbReference type="InterPro" id="IPR048969">
    <property type="entry name" value="FACT_SPT16_C"/>
</dbReference>
<comment type="subcellular location">
    <subcellularLocation>
        <location evidence="1">Nucleus</location>
    </subcellularLocation>
    <subcellularLocation>
        <location evidence="1">Chromosome</location>
    </subcellularLocation>
</comment>
<dbReference type="Pfam" id="PF24824">
    <property type="entry name" value="PH_SPT16"/>
    <property type="match status" value="1"/>
</dbReference>
<comment type="similarity">
    <text evidence="1">Belongs to the peptidase M24 family. SPT16 subfamily.</text>
</comment>
<keyword evidence="5" id="KW-1185">Reference proteome</keyword>
<comment type="caution">
    <text evidence="4">The sequence shown here is derived from an EMBL/GenBank/DDBJ whole genome shotgun (WGS) entry which is preliminary data.</text>
</comment>
<dbReference type="Gene3D" id="2.30.29.150">
    <property type="match status" value="1"/>
</dbReference>
<dbReference type="PANTHER" id="PTHR13980:SF15">
    <property type="entry name" value="FACT COMPLEX SUBUNIT SPT16"/>
    <property type="match status" value="1"/>
</dbReference>
<reference evidence="4" key="1">
    <citation type="journal article" date="2022" name="Int. J. Mol. Sci.">
        <title>Draft Genome of Tanacetum Coccineum: Genomic Comparison of Closely Related Tanacetum-Family Plants.</title>
        <authorList>
            <person name="Yamashiro T."/>
            <person name="Shiraishi A."/>
            <person name="Nakayama K."/>
            <person name="Satake H."/>
        </authorList>
    </citation>
    <scope>NUCLEOTIDE SEQUENCE</scope>
</reference>
<organism evidence="4 5">
    <name type="scientific">Tanacetum coccineum</name>
    <dbReference type="NCBI Taxonomy" id="301880"/>
    <lineage>
        <taxon>Eukaryota</taxon>
        <taxon>Viridiplantae</taxon>
        <taxon>Streptophyta</taxon>
        <taxon>Embryophyta</taxon>
        <taxon>Tracheophyta</taxon>
        <taxon>Spermatophyta</taxon>
        <taxon>Magnoliopsida</taxon>
        <taxon>eudicotyledons</taxon>
        <taxon>Gunneridae</taxon>
        <taxon>Pentapetalae</taxon>
        <taxon>asterids</taxon>
        <taxon>campanulids</taxon>
        <taxon>Asterales</taxon>
        <taxon>Asteraceae</taxon>
        <taxon>Asteroideae</taxon>
        <taxon>Anthemideae</taxon>
        <taxon>Anthemidinae</taxon>
        <taxon>Tanacetum</taxon>
    </lineage>
</organism>
<evidence type="ECO:0000313" key="4">
    <source>
        <dbReference type="EMBL" id="GJS96899.1"/>
    </source>
</evidence>
<name>A0ABQ5A2U1_9ASTR</name>
<gene>
    <name evidence="4" type="ORF">Tco_0803867</name>
</gene>
<feature type="region of interest" description="Disordered" evidence="2">
    <location>
        <begin position="208"/>
        <end position="320"/>
    </location>
</feature>
<keyword evidence="1" id="KW-0805">Transcription regulation</keyword>
<keyword evidence="1" id="KW-0158">Chromosome</keyword>
<accession>A0ABQ5A2U1</accession>
<keyword evidence="1" id="KW-0227">DNA damage</keyword>
<dbReference type="PANTHER" id="PTHR13980">
    <property type="entry name" value="CDC68 RELATED"/>
    <property type="match status" value="1"/>
</dbReference>
<dbReference type="InterPro" id="IPR011993">
    <property type="entry name" value="PH-like_dom_sf"/>
</dbReference>
<dbReference type="Pfam" id="PF08512">
    <property type="entry name" value="Rttp106-like_middle"/>
    <property type="match status" value="1"/>
</dbReference>
<keyword evidence="1" id="KW-0804">Transcription</keyword>
<proteinExistence type="inferred from homology"/>
<evidence type="ECO:0000313" key="5">
    <source>
        <dbReference type="Proteomes" id="UP001151760"/>
    </source>
</evidence>
<dbReference type="InterPro" id="IPR013719">
    <property type="entry name" value="RTT106/SPT16-like_middle_dom"/>
</dbReference>
<dbReference type="Gene3D" id="2.30.29.30">
    <property type="entry name" value="Pleckstrin-homology domain (PH domain)/Phosphotyrosine-binding domain (PTB)"/>
    <property type="match status" value="1"/>
</dbReference>
<protein>
    <recommendedName>
        <fullName evidence="1">FACT complex subunit</fullName>
    </recommendedName>
</protein>
<dbReference type="SMART" id="SM01287">
    <property type="entry name" value="Rtt106"/>
    <property type="match status" value="1"/>
</dbReference>
<keyword evidence="1" id="KW-0234">DNA repair</keyword>
<reference evidence="4" key="2">
    <citation type="submission" date="2022-01" db="EMBL/GenBank/DDBJ databases">
        <authorList>
            <person name="Yamashiro T."/>
            <person name="Shiraishi A."/>
            <person name="Satake H."/>
            <person name="Nakayama K."/>
        </authorList>
    </citation>
    <scope>NUCLEOTIDE SEQUENCE</scope>
</reference>
<evidence type="ECO:0000256" key="2">
    <source>
        <dbReference type="SAM" id="MobiDB-lite"/>
    </source>
</evidence>
<comment type="subunit">
    <text evidence="1">Component of the FACT complex.</text>
</comment>
<sequence length="320" mass="37000">MVGNKKTKYVQFYVEVMDVVQSLGGSRRSAYDPDEIEEEHRERARKNKISMDFQSFAHRVNELWKQPKFRRLELEFDQPLRELGFHGVPHKASTFIVPTASCLVELIENPFLVVTLSEIEIVNLERVGLGQKNFDMAIVFKDIKRDVLRIDSIPSTSLEGIKEWLDTADIKYYESRLNMSWRTILKTIMDDPQKFIDKDGWEFLNLEASDSDSESAADESDQGYTPSDAELQSESDDEESDSASLVESEDDEDEEEEMEESEEEVGKTWEELEHEATNADREKGDESDSEDERKRRKMKAFGKSRADASTSAPKRPKFRR</sequence>
<dbReference type="EMBL" id="BQNB010011921">
    <property type="protein sequence ID" value="GJS96899.1"/>
    <property type="molecule type" value="Genomic_DNA"/>
</dbReference>
<evidence type="ECO:0000259" key="3">
    <source>
        <dbReference type="SMART" id="SM01287"/>
    </source>
</evidence>
<feature type="domain" description="Histone chaperone RTT106/FACT complex subunit SPT16-like middle" evidence="3">
    <location>
        <begin position="85"/>
        <end position="175"/>
    </location>
</feature>
<feature type="compositionally biased region" description="Acidic residues" evidence="2">
    <location>
        <begin position="231"/>
        <end position="263"/>
    </location>
</feature>